<proteinExistence type="inferred from homology"/>
<dbReference type="Proteomes" id="UP000664034">
    <property type="component" value="Unassembled WGS sequence"/>
</dbReference>
<sequence length="377" mass="41028">MKILLYSLLILGSGGLLLPACSSEKHNKKEPATAEVRDASYETVPVVAEQRSKSLQLPGEFLPRYDVALYAKVNGFIKTLGVDVGDRVRRGQVLAVMEAPELDADLNRALADQQAAQGQMAVSKITYHRIVQTSKTAGAVAPQEIDLAKGKMMADSSALISKSQLVSAARQMKQYLVLTAPFDGVVTDRILSPGAFVGPGQKDPQPVLKLKQVGWLRLQVTVPEVYAGQLRQHTPVTFSVNAFPGETFRGQVNRISYNVERAVRAELIEIEVNNGSMKLMPGMYASVGFPVQRRDKSLYVPKTAVVTSMEGTYVIAVQGGKTHYIPVQTGNESDDRVEVIGKLKPNDLVLASASDDIRDNIAIRTTTIKPTEKVVAR</sequence>
<dbReference type="Pfam" id="PF25954">
    <property type="entry name" value="Beta-barrel_RND_2"/>
    <property type="match status" value="1"/>
</dbReference>
<evidence type="ECO:0000259" key="4">
    <source>
        <dbReference type="Pfam" id="PF25989"/>
    </source>
</evidence>
<dbReference type="Gene3D" id="2.40.30.170">
    <property type="match status" value="1"/>
</dbReference>
<reference evidence="5" key="1">
    <citation type="submission" date="2021-03" db="EMBL/GenBank/DDBJ databases">
        <title>Fibrella sp. HMF5335 genome sequencing and assembly.</title>
        <authorList>
            <person name="Kang H."/>
            <person name="Kim H."/>
            <person name="Bae S."/>
            <person name="Joh K."/>
        </authorList>
    </citation>
    <scope>NUCLEOTIDE SEQUENCE</scope>
    <source>
        <strain evidence="5">HMF5335</strain>
    </source>
</reference>
<dbReference type="SUPFAM" id="SSF111369">
    <property type="entry name" value="HlyD-like secretion proteins"/>
    <property type="match status" value="1"/>
</dbReference>
<dbReference type="AlphaFoldDB" id="A0A939GL41"/>
<name>A0A939GL41_9BACT</name>
<organism evidence="5 6">
    <name type="scientific">Fibrella rubiginis</name>
    <dbReference type="NCBI Taxonomy" id="2817060"/>
    <lineage>
        <taxon>Bacteria</taxon>
        <taxon>Pseudomonadati</taxon>
        <taxon>Bacteroidota</taxon>
        <taxon>Cytophagia</taxon>
        <taxon>Cytophagales</taxon>
        <taxon>Spirosomataceae</taxon>
        <taxon>Fibrella</taxon>
    </lineage>
</organism>
<dbReference type="PANTHER" id="PTHR30469">
    <property type="entry name" value="MULTIDRUG RESISTANCE PROTEIN MDTA"/>
    <property type="match status" value="1"/>
</dbReference>
<feature type="domain" description="YknX-like C-terminal permuted SH3-like" evidence="4">
    <location>
        <begin position="298"/>
        <end position="359"/>
    </location>
</feature>
<evidence type="ECO:0000313" key="5">
    <source>
        <dbReference type="EMBL" id="MBO0939314.1"/>
    </source>
</evidence>
<dbReference type="InterPro" id="IPR058792">
    <property type="entry name" value="Beta-barrel_RND_2"/>
</dbReference>
<dbReference type="InterPro" id="IPR006143">
    <property type="entry name" value="RND_pump_MFP"/>
</dbReference>
<comment type="caution">
    <text evidence="5">The sequence shown here is derived from an EMBL/GenBank/DDBJ whole genome shotgun (WGS) entry which is preliminary data.</text>
</comment>
<evidence type="ECO:0000259" key="3">
    <source>
        <dbReference type="Pfam" id="PF25973"/>
    </source>
</evidence>
<dbReference type="PANTHER" id="PTHR30469:SF37">
    <property type="entry name" value="RAGD PROTEIN"/>
    <property type="match status" value="1"/>
</dbReference>
<dbReference type="RefSeq" id="WP_207366839.1">
    <property type="nucleotide sequence ID" value="NZ_JAFMYV010000013.1"/>
</dbReference>
<feature type="domain" description="CusB-like beta-barrel" evidence="2">
    <location>
        <begin position="218"/>
        <end position="288"/>
    </location>
</feature>
<keyword evidence="6" id="KW-1185">Reference proteome</keyword>
<dbReference type="Pfam" id="PF25973">
    <property type="entry name" value="BSH_CzcB"/>
    <property type="match status" value="1"/>
</dbReference>
<dbReference type="GO" id="GO:0015562">
    <property type="term" value="F:efflux transmembrane transporter activity"/>
    <property type="evidence" value="ECO:0007669"/>
    <property type="project" value="TreeGrafter"/>
</dbReference>
<dbReference type="EMBL" id="JAFMYV010000013">
    <property type="protein sequence ID" value="MBO0939314.1"/>
    <property type="molecule type" value="Genomic_DNA"/>
</dbReference>
<dbReference type="Pfam" id="PF25989">
    <property type="entry name" value="YknX_C"/>
    <property type="match status" value="1"/>
</dbReference>
<evidence type="ECO:0000313" key="6">
    <source>
        <dbReference type="Proteomes" id="UP000664034"/>
    </source>
</evidence>
<comment type="similarity">
    <text evidence="1">Belongs to the membrane fusion protein (MFP) (TC 8.A.1) family.</text>
</comment>
<dbReference type="GO" id="GO:1990281">
    <property type="term" value="C:efflux pump complex"/>
    <property type="evidence" value="ECO:0007669"/>
    <property type="project" value="TreeGrafter"/>
</dbReference>
<gene>
    <name evidence="5" type="ORF">J2I47_22365</name>
</gene>
<dbReference type="Gene3D" id="1.10.287.470">
    <property type="entry name" value="Helix hairpin bin"/>
    <property type="match status" value="1"/>
</dbReference>
<dbReference type="InterPro" id="IPR058637">
    <property type="entry name" value="YknX-like_C"/>
</dbReference>
<evidence type="ECO:0000259" key="2">
    <source>
        <dbReference type="Pfam" id="PF25954"/>
    </source>
</evidence>
<accession>A0A939GL41</accession>
<dbReference type="InterPro" id="IPR058647">
    <property type="entry name" value="BSH_CzcB-like"/>
</dbReference>
<dbReference type="Gene3D" id="2.40.420.20">
    <property type="match status" value="1"/>
</dbReference>
<dbReference type="Gene3D" id="2.40.50.100">
    <property type="match status" value="1"/>
</dbReference>
<dbReference type="NCBIfam" id="TIGR01730">
    <property type="entry name" value="RND_mfp"/>
    <property type="match status" value="1"/>
</dbReference>
<protein>
    <submittedName>
        <fullName evidence="5">Efflux RND transporter periplasmic adaptor subunit</fullName>
    </submittedName>
</protein>
<evidence type="ECO:0000256" key="1">
    <source>
        <dbReference type="ARBA" id="ARBA00009477"/>
    </source>
</evidence>
<feature type="domain" description="CzcB-like barrel-sandwich hybrid" evidence="3">
    <location>
        <begin position="69"/>
        <end position="198"/>
    </location>
</feature>